<dbReference type="AlphaFoldDB" id="A0AAN9B3B1"/>
<dbReference type="InterPro" id="IPR001173">
    <property type="entry name" value="Glyco_trans_2-like"/>
</dbReference>
<protein>
    <recommendedName>
        <fullName evidence="2">Glycosyltransferase 2-like domain-containing protein</fullName>
    </recommendedName>
</protein>
<feature type="transmembrane region" description="Helical" evidence="1">
    <location>
        <begin position="367"/>
        <end position="389"/>
    </location>
</feature>
<gene>
    <name evidence="3" type="ORF">V1264_004955</name>
</gene>
<keyword evidence="1" id="KW-0812">Transmembrane</keyword>
<evidence type="ECO:0000259" key="2">
    <source>
        <dbReference type="Pfam" id="PF13632"/>
    </source>
</evidence>
<dbReference type="GO" id="GO:0019187">
    <property type="term" value="F:beta-1,4-mannosyltransferase activity"/>
    <property type="evidence" value="ECO:0007669"/>
    <property type="project" value="InterPro"/>
</dbReference>
<proteinExistence type="predicted"/>
<evidence type="ECO:0000313" key="3">
    <source>
        <dbReference type="EMBL" id="KAK7098067.1"/>
    </source>
</evidence>
<dbReference type="GO" id="GO:0005737">
    <property type="term" value="C:cytoplasm"/>
    <property type="evidence" value="ECO:0007669"/>
    <property type="project" value="TreeGrafter"/>
</dbReference>
<feature type="transmembrane region" description="Helical" evidence="1">
    <location>
        <begin position="425"/>
        <end position="443"/>
    </location>
</feature>
<reference evidence="3 4" key="1">
    <citation type="submission" date="2024-02" db="EMBL/GenBank/DDBJ databases">
        <title>Chromosome-scale genome assembly of the rough periwinkle Littorina saxatilis.</title>
        <authorList>
            <person name="De Jode A."/>
            <person name="Faria R."/>
            <person name="Formenti G."/>
            <person name="Sims Y."/>
            <person name="Smith T.P."/>
            <person name="Tracey A."/>
            <person name="Wood J.M.D."/>
            <person name="Zagrodzka Z.B."/>
            <person name="Johannesson K."/>
            <person name="Butlin R.K."/>
            <person name="Leder E.H."/>
        </authorList>
    </citation>
    <scope>NUCLEOTIDE SEQUENCE [LARGE SCALE GENOMIC DNA]</scope>
    <source>
        <strain evidence="3">Snail1</strain>
        <tissue evidence="3">Muscle</tissue>
    </source>
</reference>
<accession>A0AAN9B3B1</accession>
<dbReference type="PANTHER" id="PTHR16779">
    <property type="entry name" value="BETA-1,4-MANNOSYLTRANSFERASE EGH"/>
    <property type="match status" value="1"/>
</dbReference>
<dbReference type="InterPro" id="IPR027389">
    <property type="entry name" value="B_mannosylTrfase_Bre-3/Egh"/>
</dbReference>
<dbReference type="Proteomes" id="UP001374579">
    <property type="component" value="Unassembled WGS sequence"/>
</dbReference>
<dbReference type="InterPro" id="IPR029044">
    <property type="entry name" value="Nucleotide-diphossugar_trans"/>
</dbReference>
<name>A0AAN9B3B1_9CAEN</name>
<dbReference type="EMBL" id="JBAMIC010000013">
    <property type="protein sequence ID" value="KAK7098067.1"/>
    <property type="molecule type" value="Genomic_DNA"/>
</dbReference>
<keyword evidence="4" id="KW-1185">Reference proteome</keyword>
<dbReference type="SUPFAM" id="SSF53448">
    <property type="entry name" value="Nucleotide-diphospho-sugar transferases"/>
    <property type="match status" value="1"/>
</dbReference>
<feature type="transmembrane region" description="Helical" evidence="1">
    <location>
        <begin position="70"/>
        <end position="98"/>
    </location>
</feature>
<evidence type="ECO:0000313" key="4">
    <source>
        <dbReference type="Proteomes" id="UP001374579"/>
    </source>
</evidence>
<sequence>MATENSFADNGTTCREHSQRWLSCNNLKHVSCVGLYGLLMYVVLGLFGVFSDLDSQPDNWETYGSLVTVILLTLRCLVVTPLLFSVFNFLGIVGFNLFPPKPRLQRSPLLGPFFCFRVVTRGLFPQLVKENIERNLAVCSNVDLQNFLFEVVTDCPIHLPKTSRVREVVVPPEYQTRQGTLFKARALQYSLDPEVNILSDDDWIVHLDEETLLTEDAVVGIINFVAEGRHDFGQGVILYSKGRVVNWLTTLADSVRVGIDYGSLRFTLKALHKPFFSWKGSFIVANAAAEKAVSFDHGPEASIAEDCYFSVVAFQKGYSFGWVEGEMYEKSTFTLKDFVQQRRRWMRGIYLTAQSQQLPWRYKAGPLLMSVSAFFMPLTALNIPLGFLLPITIPLYLNVVCGFITATFAFLFILGTIKSFSSRRYGVVGCGVLAVGSLLSSFPILLFEITASILAFWMSYDIEFYIVKKELEKKKYMPSIV</sequence>
<feature type="domain" description="Glycosyltransferase 2-like" evidence="2">
    <location>
        <begin position="203"/>
        <end position="409"/>
    </location>
</feature>
<dbReference type="PANTHER" id="PTHR16779:SF1">
    <property type="entry name" value="BETA-1,4-MANNOSYLTRANSFERASE EGH"/>
    <property type="match status" value="1"/>
</dbReference>
<evidence type="ECO:0000256" key="1">
    <source>
        <dbReference type="SAM" id="Phobius"/>
    </source>
</evidence>
<feature type="transmembrane region" description="Helical" evidence="1">
    <location>
        <begin position="395"/>
        <end position="413"/>
    </location>
</feature>
<organism evidence="3 4">
    <name type="scientific">Littorina saxatilis</name>
    <dbReference type="NCBI Taxonomy" id="31220"/>
    <lineage>
        <taxon>Eukaryota</taxon>
        <taxon>Metazoa</taxon>
        <taxon>Spiralia</taxon>
        <taxon>Lophotrochozoa</taxon>
        <taxon>Mollusca</taxon>
        <taxon>Gastropoda</taxon>
        <taxon>Caenogastropoda</taxon>
        <taxon>Littorinimorpha</taxon>
        <taxon>Littorinoidea</taxon>
        <taxon>Littorinidae</taxon>
        <taxon>Littorina</taxon>
    </lineage>
</organism>
<dbReference type="Pfam" id="PF13632">
    <property type="entry name" value="Glyco_trans_2_3"/>
    <property type="match status" value="1"/>
</dbReference>
<feature type="transmembrane region" description="Helical" evidence="1">
    <location>
        <begin position="30"/>
        <end position="50"/>
    </location>
</feature>
<comment type="caution">
    <text evidence="3">The sequence shown here is derived from an EMBL/GenBank/DDBJ whole genome shotgun (WGS) entry which is preliminary data.</text>
</comment>
<keyword evidence="1" id="KW-0472">Membrane</keyword>
<keyword evidence="1" id="KW-1133">Transmembrane helix</keyword>